<evidence type="ECO:0000313" key="1">
    <source>
        <dbReference type="EMBL" id="JAS78141.1"/>
    </source>
</evidence>
<dbReference type="AlphaFoldDB" id="A0A1B6HU17"/>
<sequence>MIFRMAMENMEKTQSTPILRYVILQPIIGVDRAQSGLQQTFHVRILQHLMFLEKSTPSIQVCCLATLHMCLEHCSGAEKHLQMIQGMLEKLSEAIDSNYSF</sequence>
<proteinExistence type="predicted"/>
<dbReference type="EMBL" id="GECU01029565">
    <property type="protein sequence ID" value="JAS78141.1"/>
    <property type="molecule type" value="Transcribed_RNA"/>
</dbReference>
<reference evidence="1" key="1">
    <citation type="submission" date="2015-11" db="EMBL/GenBank/DDBJ databases">
        <title>De novo transcriptome assembly of four potential Pierce s Disease insect vectors from Arizona vineyards.</title>
        <authorList>
            <person name="Tassone E.E."/>
        </authorList>
    </citation>
    <scope>NUCLEOTIDE SEQUENCE</scope>
</reference>
<gene>
    <name evidence="1" type="ORF">g.21386</name>
</gene>
<organism evidence="1">
    <name type="scientific">Homalodisca liturata</name>
    <dbReference type="NCBI Taxonomy" id="320908"/>
    <lineage>
        <taxon>Eukaryota</taxon>
        <taxon>Metazoa</taxon>
        <taxon>Ecdysozoa</taxon>
        <taxon>Arthropoda</taxon>
        <taxon>Hexapoda</taxon>
        <taxon>Insecta</taxon>
        <taxon>Pterygota</taxon>
        <taxon>Neoptera</taxon>
        <taxon>Paraneoptera</taxon>
        <taxon>Hemiptera</taxon>
        <taxon>Auchenorrhyncha</taxon>
        <taxon>Membracoidea</taxon>
        <taxon>Cicadellidae</taxon>
        <taxon>Cicadellinae</taxon>
        <taxon>Proconiini</taxon>
        <taxon>Homalodisca</taxon>
    </lineage>
</organism>
<protein>
    <submittedName>
        <fullName evidence="1">Uncharacterized protein</fullName>
    </submittedName>
</protein>
<accession>A0A1B6HU17</accession>
<feature type="non-terminal residue" evidence="1">
    <location>
        <position position="101"/>
    </location>
</feature>
<name>A0A1B6HU17_9HEMI</name>